<dbReference type="PROSITE" id="PS50011">
    <property type="entry name" value="PROTEIN_KINASE_DOM"/>
    <property type="match status" value="1"/>
</dbReference>
<evidence type="ECO:0000256" key="8">
    <source>
        <dbReference type="SAM" id="MobiDB-lite"/>
    </source>
</evidence>
<dbReference type="EC" id="2.7.11.1" evidence="1"/>
<feature type="compositionally biased region" description="Polar residues" evidence="8">
    <location>
        <begin position="331"/>
        <end position="341"/>
    </location>
</feature>
<dbReference type="InterPro" id="IPR000719">
    <property type="entry name" value="Prot_kinase_dom"/>
</dbReference>
<accession>A0A1S1QC22</accession>
<dbReference type="Proteomes" id="UP000179627">
    <property type="component" value="Unassembled WGS sequence"/>
</dbReference>
<reference evidence="11" key="1">
    <citation type="submission" date="2016-07" db="EMBL/GenBank/DDBJ databases">
        <title>Sequence Frankia sp. strain CcI1.17.</title>
        <authorList>
            <person name="Ghodhbane-Gtari F."/>
            <person name="Swanson E."/>
            <person name="Gueddou A."/>
            <person name="Morris K."/>
            <person name="Hezbri K."/>
            <person name="Ktari A."/>
            <person name="Nouioui I."/>
            <person name="Abebe-Akele F."/>
            <person name="Simpson S."/>
            <person name="Thomas K."/>
            <person name="Gtari M."/>
            <person name="Tisa L.S."/>
            <person name="Hurst S."/>
        </authorList>
    </citation>
    <scope>NUCLEOTIDE SEQUENCE [LARGE SCALE GENOMIC DNA]</scope>
    <source>
        <strain evidence="11">Cc1.17</strain>
    </source>
</reference>
<evidence type="ECO:0000256" key="6">
    <source>
        <dbReference type="ARBA" id="ARBA00022840"/>
    </source>
</evidence>
<dbReference type="Gene3D" id="1.10.510.10">
    <property type="entry name" value="Transferase(Phosphotransferase) domain 1"/>
    <property type="match status" value="1"/>
</dbReference>
<keyword evidence="5" id="KW-0418">Kinase</keyword>
<evidence type="ECO:0000256" key="7">
    <source>
        <dbReference type="PROSITE-ProRule" id="PRU10141"/>
    </source>
</evidence>
<dbReference type="PANTHER" id="PTHR43289:SF6">
    <property type="entry name" value="SERINE_THREONINE-PROTEIN KINASE NEKL-3"/>
    <property type="match status" value="1"/>
</dbReference>
<dbReference type="PROSITE" id="PS00108">
    <property type="entry name" value="PROTEIN_KINASE_ST"/>
    <property type="match status" value="1"/>
</dbReference>
<feature type="region of interest" description="Disordered" evidence="8">
    <location>
        <begin position="418"/>
        <end position="445"/>
    </location>
</feature>
<dbReference type="Pfam" id="PF00069">
    <property type="entry name" value="Pkinase"/>
    <property type="match status" value="1"/>
</dbReference>
<organism evidence="10 11">
    <name type="scientific">Parafrankia colletiae</name>
    <dbReference type="NCBI Taxonomy" id="573497"/>
    <lineage>
        <taxon>Bacteria</taxon>
        <taxon>Bacillati</taxon>
        <taxon>Actinomycetota</taxon>
        <taxon>Actinomycetes</taxon>
        <taxon>Frankiales</taxon>
        <taxon>Frankiaceae</taxon>
        <taxon>Parafrankia</taxon>
    </lineage>
</organism>
<evidence type="ECO:0000256" key="2">
    <source>
        <dbReference type="ARBA" id="ARBA00022527"/>
    </source>
</evidence>
<keyword evidence="4 7" id="KW-0547">Nucleotide-binding</keyword>
<dbReference type="EMBL" id="MBLM01000147">
    <property type="protein sequence ID" value="OHV31177.1"/>
    <property type="molecule type" value="Genomic_DNA"/>
</dbReference>
<dbReference type="InterPro" id="IPR008271">
    <property type="entry name" value="Ser/Thr_kinase_AS"/>
</dbReference>
<gene>
    <name evidence="10" type="ORF">CC117_26995</name>
</gene>
<feature type="binding site" evidence="7">
    <location>
        <position position="44"/>
    </location>
    <ligand>
        <name>ATP</name>
        <dbReference type="ChEBI" id="CHEBI:30616"/>
    </ligand>
</feature>
<evidence type="ECO:0000259" key="9">
    <source>
        <dbReference type="PROSITE" id="PS50011"/>
    </source>
</evidence>
<sequence>MIVDRERVATALPGYMLGQQLGAGAFGLVLAAEHRRMGRAVAVKVMPAETAEGVRVDFAAEARVLGQLDHPHVVRAFDYVEAEGLCLVVMELLAGGTLTRRRSSMSPEQVCAAGLAVAAALRHAHERGVLHRDIKADNILFAADGTPKVTDFGIAKLFEGSAATASGLIGTPMYMAPEQIEGGRLGPATDLYALGVVLYRLLTGRAPFDPKQPLPMLWRQHLTDPPPPMVGVPAPVAAVVLRVLAKAPSDRHHDATAFALDLARAATQAYGAGWSSRVGAPLHLDDAVRRATDPQLSLAPVGRDNRGAAVAPTRLRVTALAPNRTDVDSTAPVSPSGSRLSHTAVEDHPTVRAQPAEPPEAWVPNMGDLDDQRSAVGSLLAWLGEYGRRRAARRVAANIATRERQILLAELGRRLIDSQQPSAAQRPPVVPPSVGHDRDPARSME</sequence>
<dbReference type="InterPro" id="IPR011009">
    <property type="entry name" value="Kinase-like_dom_sf"/>
</dbReference>
<comment type="caution">
    <text evidence="10">The sequence shown here is derived from an EMBL/GenBank/DDBJ whole genome shotgun (WGS) entry which is preliminary data.</text>
</comment>
<evidence type="ECO:0000313" key="10">
    <source>
        <dbReference type="EMBL" id="OHV31177.1"/>
    </source>
</evidence>
<dbReference type="SMART" id="SM00220">
    <property type="entry name" value="S_TKc"/>
    <property type="match status" value="1"/>
</dbReference>
<name>A0A1S1QC22_9ACTN</name>
<protein>
    <recommendedName>
        <fullName evidence="1">non-specific serine/threonine protein kinase</fullName>
        <ecNumber evidence="1">2.7.11.1</ecNumber>
    </recommendedName>
</protein>
<dbReference type="InterPro" id="IPR017441">
    <property type="entry name" value="Protein_kinase_ATP_BS"/>
</dbReference>
<keyword evidence="2" id="KW-0723">Serine/threonine-protein kinase</keyword>
<dbReference type="GO" id="GO:0004674">
    <property type="term" value="F:protein serine/threonine kinase activity"/>
    <property type="evidence" value="ECO:0007669"/>
    <property type="project" value="UniProtKB-KW"/>
</dbReference>
<keyword evidence="3" id="KW-0808">Transferase</keyword>
<evidence type="ECO:0000256" key="3">
    <source>
        <dbReference type="ARBA" id="ARBA00022679"/>
    </source>
</evidence>
<dbReference type="SUPFAM" id="SSF56112">
    <property type="entry name" value="Protein kinase-like (PK-like)"/>
    <property type="match status" value="1"/>
</dbReference>
<dbReference type="AlphaFoldDB" id="A0A1S1QC22"/>
<dbReference type="PANTHER" id="PTHR43289">
    <property type="entry name" value="MITOGEN-ACTIVATED PROTEIN KINASE KINASE KINASE 20-RELATED"/>
    <property type="match status" value="1"/>
</dbReference>
<dbReference type="GO" id="GO:0005524">
    <property type="term" value="F:ATP binding"/>
    <property type="evidence" value="ECO:0007669"/>
    <property type="project" value="UniProtKB-UniRule"/>
</dbReference>
<dbReference type="OrthoDB" id="3213994at2"/>
<feature type="compositionally biased region" description="Basic and acidic residues" evidence="8">
    <location>
        <begin position="435"/>
        <end position="445"/>
    </location>
</feature>
<dbReference type="PROSITE" id="PS00107">
    <property type="entry name" value="PROTEIN_KINASE_ATP"/>
    <property type="match status" value="1"/>
</dbReference>
<dbReference type="RefSeq" id="WP_071088780.1">
    <property type="nucleotide sequence ID" value="NZ_MBLM01000147.1"/>
</dbReference>
<keyword evidence="11" id="KW-1185">Reference proteome</keyword>
<feature type="domain" description="Protein kinase" evidence="9">
    <location>
        <begin position="15"/>
        <end position="263"/>
    </location>
</feature>
<proteinExistence type="predicted"/>
<evidence type="ECO:0000256" key="5">
    <source>
        <dbReference type="ARBA" id="ARBA00022777"/>
    </source>
</evidence>
<keyword evidence="6 7" id="KW-0067">ATP-binding</keyword>
<dbReference type="CDD" id="cd14014">
    <property type="entry name" value="STKc_PknB_like"/>
    <property type="match status" value="1"/>
</dbReference>
<evidence type="ECO:0000256" key="4">
    <source>
        <dbReference type="ARBA" id="ARBA00022741"/>
    </source>
</evidence>
<evidence type="ECO:0000256" key="1">
    <source>
        <dbReference type="ARBA" id="ARBA00012513"/>
    </source>
</evidence>
<feature type="region of interest" description="Disordered" evidence="8">
    <location>
        <begin position="323"/>
        <end position="359"/>
    </location>
</feature>
<evidence type="ECO:0000313" key="11">
    <source>
        <dbReference type="Proteomes" id="UP000179627"/>
    </source>
</evidence>